<sequence>MRNAGARLQNAYSTVAVAAAAAAAAAVLDYSLPYTPVGRGFGGIGGHLLFDGFLHLLSLGAMSWTLAKGTQRNGLE</sequence>
<name>A0A9P9JDZ7_9HYPO</name>
<evidence type="ECO:0000256" key="1">
    <source>
        <dbReference type="SAM" id="Phobius"/>
    </source>
</evidence>
<dbReference type="EMBL" id="JAGMUV010000005">
    <property type="protein sequence ID" value="KAH7157035.1"/>
    <property type="molecule type" value="Genomic_DNA"/>
</dbReference>
<keyword evidence="1" id="KW-0472">Membrane</keyword>
<evidence type="ECO:0000313" key="3">
    <source>
        <dbReference type="Proteomes" id="UP000738349"/>
    </source>
</evidence>
<reference evidence="2" key="1">
    <citation type="journal article" date="2021" name="Nat. Commun.">
        <title>Genetic determinants of endophytism in the Arabidopsis root mycobiome.</title>
        <authorList>
            <person name="Mesny F."/>
            <person name="Miyauchi S."/>
            <person name="Thiergart T."/>
            <person name="Pickel B."/>
            <person name="Atanasova L."/>
            <person name="Karlsson M."/>
            <person name="Huettel B."/>
            <person name="Barry K.W."/>
            <person name="Haridas S."/>
            <person name="Chen C."/>
            <person name="Bauer D."/>
            <person name="Andreopoulos W."/>
            <person name="Pangilinan J."/>
            <person name="LaButti K."/>
            <person name="Riley R."/>
            <person name="Lipzen A."/>
            <person name="Clum A."/>
            <person name="Drula E."/>
            <person name="Henrissat B."/>
            <person name="Kohler A."/>
            <person name="Grigoriev I.V."/>
            <person name="Martin F.M."/>
            <person name="Hacquard S."/>
        </authorList>
    </citation>
    <scope>NUCLEOTIDE SEQUENCE</scope>
    <source>
        <strain evidence="2">MPI-CAGE-AT-0147</strain>
    </source>
</reference>
<organism evidence="2 3">
    <name type="scientific">Dactylonectria macrodidyma</name>
    <dbReference type="NCBI Taxonomy" id="307937"/>
    <lineage>
        <taxon>Eukaryota</taxon>
        <taxon>Fungi</taxon>
        <taxon>Dikarya</taxon>
        <taxon>Ascomycota</taxon>
        <taxon>Pezizomycotina</taxon>
        <taxon>Sordariomycetes</taxon>
        <taxon>Hypocreomycetidae</taxon>
        <taxon>Hypocreales</taxon>
        <taxon>Nectriaceae</taxon>
        <taxon>Dactylonectria</taxon>
    </lineage>
</organism>
<dbReference type="AlphaFoldDB" id="A0A9P9JDZ7"/>
<proteinExistence type="predicted"/>
<feature type="transmembrane region" description="Helical" evidence="1">
    <location>
        <begin position="12"/>
        <end position="32"/>
    </location>
</feature>
<evidence type="ECO:0000313" key="2">
    <source>
        <dbReference type="EMBL" id="KAH7157035.1"/>
    </source>
</evidence>
<keyword evidence="1" id="KW-0812">Transmembrane</keyword>
<gene>
    <name evidence="2" type="ORF">EDB81DRAFT_881318</name>
</gene>
<comment type="caution">
    <text evidence="2">The sequence shown here is derived from an EMBL/GenBank/DDBJ whole genome shotgun (WGS) entry which is preliminary data.</text>
</comment>
<protein>
    <submittedName>
        <fullName evidence="2">Uncharacterized protein</fullName>
    </submittedName>
</protein>
<feature type="transmembrane region" description="Helical" evidence="1">
    <location>
        <begin position="44"/>
        <end position="67"/>
    </location>
</feature>
<keyword evidence="3" id="KW-1185">Reference proteome</keyword>
<accession>A0A9P9JDZ7</accession>
<dbReference type="Proteomes" id="UP000738349">
    <property type="component" value="Unassembled WGS sequence"/>
</dbReference>
<keyword evidence="1" id="KW-1133">Transmembrane helix</keyword>